<dbReference type="GO" id="GO:0005634">
    <property type="term" value="C:nucleus"/>
    <property type="evidence" value="ECO:0007669"/>
    <property type="project" value="TreeGrafter"/>
</dbReference>
<feature type="compositionally biased region" description="Polar residues" evidence="1">
    <location>
        <begin position="196"/>
        <end position="205"/>
    </location>
</feature>
<organism evidence="4">
    <name type="scientific">Enterobius vermicularis</name>
    <name type="common">Human pinworm</name>
    <dbReference type="NCBI Taxonomy" id="51028"/>
    <lineage>
        <taxon>Eukaryota</taxon>
        <taxon>Metazoa</taxon>
        <taxon>Ecdysozoa</taxon>
        <taxon>Nematoda</taxon>
        <taxon>Chromadorea</taxon>
        <taxon>Rhabditida</taxon>
        <taxon>Spirurina</taxon>
        <taxon>Oxyuridomorpha</taxon>
        <taxon>Oxyuroidea</taxon>
        <taxon>Oxyuridae</taxon>
        <taxon>Enterobius</taxon>
    </lineage>
</organism>
<protein>
    <submittedName>
        <fullName evidence="4">Rab-like protein 6</fullName>
    </submittedName>
</protein>
<dbReference type="OrthoDB" id="207081at2759"/>
<dbReference type="STRING" id="51028.A0A0N4VDY6"/>
<dbReference type="GO" id="GO:0005525">
    <property type="term" value="F:GTP binding"/>
    <property type="evidence" value="ECO:0007669"/>
    <property type="project" value="InterPro"/>
</dbReference>
<dbReference type="GO" id="GO:0005829">
    <property type="term" value="C:cytosol"/>
    <property type="evidence" value="ECO:0007669"/>
    <property type="project" value="TreeGrafter"/>
</dbReference>
<dbReference type="PANTHER" id="PTHR14932">
    <property type="entry name" value="RAS GTPASE-RELATED"/>
    <property type="match status" value="1"/>
</dbReference>
<evidence type="ECO:0000313" key="2">
    <source>
        <dbReference type="EMBL" id="VDD93567.1"/>
    </source>
</evidence>
<feature type="region of interest" description="Disordered" evidence="1">
    <location>
        <begin position="157"/>
        <end position="205"/>
    </location>
</feature>
<dbReference type="EMBL" id="UXUI01009367">
    <property type="protein sequence ID" value="VDD93567.1"/>
    <property type="molecule type" value="Genomic_DNA"/>
</dbReference>
<evidence type="ECO:0000313" key="4">
    <source>
        <dbReference type="WBParaSite" id="EVEC_0000886601-mRNA-1"/>
    </source>
</evidence>
<gene>
    <name evidence="2" type="ORF">EVEC_LOCUS8318</name>
</gene>
<evidence type="ECO:0000256" key="1">
    <source>
        <dbReference type="SAM" id="MobiDB-lite"/>
    </source>
</evidence>
<dbReference type="WBParaSite" id="EVEC_0000886601-mRNA-1">
    <property type="protein sequence ID" value="EVEC_0000886601-mRNA-1"/>
    <property type="gene ID" value="EVEC_0000886601"/>
</dbReference>
<sequence length="427" mass="47218">MIDSGEMEFINCYIMEIRFYSPPCPNGKLAAQVRFVHCSMRNAFGLRVLYLFFNIPFLFLQRETLLRQLETNKDEIQLSYEELDLFEETREANYDLFLEELVARRRLAAEKHSATYGRNSIGTISTPMGRGQPIPVSPNDSVFRKAEFLPPAKPQTLAVGSEVRHSDAPPSSIPPSNSPAVENERHEVSKEPLNNRCPSLSSDSEPNVMVTLEEEDFVPVAYPPPTLSMEKYKRTVVELDVDKKKTKDEGDSGNRAADIDTRPSSTSSVKQELKLSSGTTQVSPTPPLPESSSSNLLDFTAEDFEKWLDSTPDSPVKASQRKDTEGVSSFAEVGNPGLSAAGDFGMSPESPSVETLNNKMDSLRVEDTSVSSSFGSCEFQEKGRTKKVKKKGTGGGTSSSKKNKKKTKTTPSSSVEDHKDQSLYDEL</sequence>
<feature type="region of interest" description="Disordered" evidence="1">
    <location>
        <begin position="244"/>
        <end position="427"/>
    </location>
</feature>
<reference evidence="2 3" key="2">
    <citation type="submission" date="2018-10" db="EMBL/GenBank/DDBJ databases">
        <authorList>
            <consortium name="Pathogen Informatics"/>
        </authorList>
    </citation>
    <scope>NUCLEOTIDE SEQUENCE [LARGE SCALE GENOMIC DNA]</scope>
</reference>
<feature type="compositionally biased region" description="Polar residues" evidence="1">
    <location>
        <begin position="349"/>
        <end position="360"/>
    </location>
</feature>
<name>A0A0N4VDY6_ENTVE</name>
<accession>A0A0N4VDY6</accession>
<proteinExistence type="predicted"/>
<dbReference type="PANTHER" id="PTHR14932:SF1">
    <property type="entry name" value="RAB-LIKE PROTEIN 6"/>
    <property type="match status" value="1"/>
</dbReference>
<reference evidence="4" key="1">
    <citation type="submission" date="2017-02" db="UniProtKB">
        <authorList>
            <consortium name="WormBaseParasite"/>
        </authorList>
    </citation>
    <scope>IDENTIFICATION</scope>
</reference>
<feature type="compositionally biased region" description="Polar residues" evidence="1">
    <location>
        <begin position="262"/>
        <end position="282"/>
    </location>
</feature>
<dbReference type="AlphaFoldDB" id="A0A0N4VDY6"/>
<dbReference type="Proteomes" id="UP000274131">
    <property type="component" value="Unassembled WGS sequence"/>
</dbReference>
<dbReference type="InterPro" id="IPR040385">
    <property type="entry name" value="RABL6"/>
</dbReference>
<keyword evidence="3" id="KW-1185">Reference proteome</keyword>
<feature type="compositionally biased region" description="Basic and acidic residues" evidence="1">
    <location>
        <begin position="415"/>
        <end position="427"/>
    </location>
</feature>
<evidence type="ECO:0000313" key="3">
    <source>
        <dbReference type="Proteomes" id="UP000274131"/>
    </source>
</evidence>
<feature type="compositionally biased region" description="Basic and acidic residues" evidence="1">
    <location>
        <begin position="244"/>
        <end position="261"/>
    </location>
</feature>